<dbReference type="Proteomes" id="UP000003503">
    <property type="component" value="Unassembled WGS sequence"/>
</dbReference>
<evidence type="ECO:0000256" key="1">
    <source>
        <dbReference type="ARBA" id="ARBA00009477"/>
    </source>
</evidence>
<dbReference type="GO" id="GO:0015562">
    <property type="term" value="F:efflux transmembrane transporter activity"/>
    <property type="evidence" value="ECO:0007669"/>
    <property type="project" value="TreeGrafter"/>
</dbReference>
<protein>
    <submittedName>
        <fullName evidence="4">Efflux transporter, RND family, MFP subunit</fullName>
    </submittedName>
</protein>
<sequence>MYIFIYLFYREALMKKKLTIFAIVVVIVSLIFFVYWKFFTQHDKKVEYVLGNVTRGDIVSTIDATGTIQPVNRVDLSTVLSGTLEKVMVKQNDYVTKGQVLATVFSRGIGDAFHQAQNTLINKESYYNRMQKLYDENAISLQALENAKLDYLNSKALYEKAKTDMDETEIVAPIDGYVIGEPMKEGTTLSQGLSSQMVIMTIADFSSMRIELLVDETDIGLVKIGQYVEFTVDAYPGKIFHGKVSDISRKEKQKTGAAAAVVHYTVYVDVDDNDKDGLYPSMTARASIRGNENKNALKVPVTAIRSDVNGSYVYKQSGKTLEKVYVTTGLTSETEIEILSGLAENDKIVVSGVVEQEKTEVSAKEKVGHQGK</sequence>
<dbReference type="HOGENOM" id="CLU_018816_14_1_9"/>
<keyword evidence="2" id="KW-0472">Membrane</keyword>
<evidence type="ECO:0000259" key="3">
    <source>
        <dbReference type="Pfam" id="PF25990"/>
    </source>
</evidence>
<comment type="similarity">
    <text evidence="1">Belongs to the membrane fusion protein (MFP) (TC 8.A.1) family.</text>
</comment>
<evidence type="ECO:0000313" key="4">
    <source>
        <dbReference type="EMBL" id="EGF12429.1"/>
    </source>
</evidence>
<feature type="domain" description="YknX-like beta-barrel" evidence="3">
    <location>
        <begin position="209"/>
        <end position="280"/>
    </location>
</feature>
<dbReference type="NCBIfam" id="TIGR01730">
    <property type="entry name" value="RND_mfp"/>
    <property type="match status" value="1"/>
</dbReference>
<reference evidence="4 5" key="1">
    <citation type="submission" date="2011-02" db="EMBL/GenBank/DDBJ databases">
        <authorList>
            <person name="Muzny D."/>
            <person name="Qin X."/>
            <person name="Deng J."/>
            <person name="Jiang H."/>
            <person name="Liu Y."/>
            <person name="Qu J."/>
            <person name="Song X.-Z."/>
            <person name="Zhang L."/>
            <person name="Thornton R."/>
            <person name="Coyle M."/>
            <person name="Francisco L."/>
            <person name="Jackson L."/>
            <person name="Javaid M."/>
            <person name="Korchina V."/>
            <person name="Kovar C."/>
            <person name="Mata R."/>
            <person name="Mathew T."/>
            <person name="Ngo R."/>
            <person name="Nguyen L."/>
            <person name="Nguyen N."/>
            <person name="Okwuonu G."/>
            <person name="Ongeri F."/>
            <person name="Pham C."/>
            <person name="Simmons D."/>
            <person name="Wilczek-Boney K."/>
            <person name="Hale W."/>
            <person name="Jakkamsetti A."/>
            <person name="Pham P."/>
            <person name="Ruth R."/>
            <person name="San Lucas F."/>
            <person name="Warren J."/>
            <person name="Zhang J."/>
            <person name="Zhao Z."/>
            <person name="Zhou C."/>
            <person name="Zhu D."/>
            <person name="Lee S."/>
            <person name="Bess C."/>
            <person name="Blankenburg K."/>
            <person name="Forbes L."/>
            <person name="Fu Q."/>
            <person name="Gubbala S."/>
            <person name="Hirani K."/>
            <person name="Jayaseelan J.C."/>
            <person name="Lara F."/>
            <person name="Munidasa M."/>
            <person name="Palculict T."/>
            <person name="Patil S."/>
            <person name="Pu L.-L."/>
            <person name="Saada N."/>
            <person name="Tang L."/>
            <person name="Weissenberger G."/>
            <person name="Zhu Y."/>
            <person name="Hemphill L."/>
            <person name="Shang Y."/>
            <person name="Youmans B."/>
            <person name="Ayvaz T."/>
            <person name="Ross M."/>
            <person name="Santibanez J."/>
            <person name="Aqrawi P."/>
            <person name="Gross S."/>
            <person name="Joshi V."/>
            <person name="Fowler G."/>
            <person name="Nazareth L."/>
            <person name="Reid J."/>
            <person name="Worley K."/>
            <person name="Petrosino J."/>
            <person name="Highlander S."/>
            <person name="Gibbs R."/>
        </authorList>
    </citation>
    <scope>NUCLEOTIDE SEQUENCE [LARGE SCALE GENOMIC DNA]</scope>
    <source>
        <strain evidence="4 5">DSM 19965</strain>
    </source>
</reference>
<dbReference type="STRING" id="888062.HMPREF9083_1176"/>
<dbReference type="PANTHER" id="PTHR30469:SF33">
    <property type="entry name" value="SLR1207 PROTEIN"/>
    <property type="match status" value="1"/>
</dbReference>
<gene>
    <name evidence="4" type="ORF">HMPREF9083_1176</name>
</gene>
<dbReference type="PANTHER" id="PTHR30469">
    <property type="entry name" value="MULTIDRUG RESISTANCE PROTEIN MDTA"/>
    <property type="match status" value="1"/>
</dbReference>
<dbReference type="eggNOG" id="COG0845">
    <property type="taxonomic scope" value="Bacteria"/>
</dbReference>
<dbReference type="SUPFAM" id="SSF111369">
    <property type="entry name" value="HlyD-like secretion proteins"/>
    <property type="match status" value="1"/>
</dbReference>
<dbReference type="Gene3D" id="2.40.420.20">
    <property type="match status" value="1"/>
</dbReference>
<keyword evidence="2" id="KW-0812">Transmembrane</keyword>
<dbReference type="Gene3D" id="1.10.287.470">
    <property type="entry name" value="Helix hairpin bin"/>
    <property type="match status" value="1"/>
</dbReference>
<dbReference type="InterPro" id="IPR058636">
    <property type="entry name" value="Beta-barrel_YknX"/>
</dbReference>
<dbReference type="Pfam" id="PF25990">
    <property type="entry name" value="Beta-barrel_YknX"/>
    <property type="match status" value="1"/>
</dbReference>
<dbReference type="EMBL" id="AFBB01000025">
    <property type="protein sequence ID" value="EGF12429.1"/>
    <property type="molecule type" value="Genomic_DNA"/>
</dbReference>
<dbReference type="AlphaFoldDB" id="F2BYA8"/>
<dbReference type="Gene3D" id="2.40.50.100">
    <property type="match status" value="1"/>
</dbReference>
<keyword evidence="5" id="KW-1185">Reference proteome</keyword>
<evidence type="ECO:0000313" key="5">
    <source>
        <dbReference type="Proteomes" id="UP000003503"/>
    </source>
</evidence>
<proteinExistence type="inferred from homology"/>
<name>F2BYA8_9FIRM</name>
<accession>F2BYA8</accession>
<feature type="transmembrane region" description="Helical" evidence="2">
    <location>
        <begin position="18"/>
        <end position="36"/>
    </location>
</feature>
<evidence type="ECO:0000256" key="2">
    <source>
        <dbReference type="SAM" id="Phobius"/>
    </source>
</evidence>
<dbReference type="Gene3D" id="2.40.30.170">
    <property type="match status" value="1"/>
</dbReference>
<keyword evidence="2" id="KW-1133">Transmembrane helix</keyword>
<organism evidence="4 5">
    <name type="scientific">Dialister micraerophilus DSM 19965</name>
    <dbReference type="NCBI Taxonomy" id="888062"/>
    <lineage>
        <taxon>Bacteria</taxon>
        <taxon>Bacillati</taxon>
        <taxon>Bacillota</taxon>
        <taxon>Negativicutes</taxon>
        <taxon>Veillonellales</taxon>
        <taxon>Veillonellaceae</taxon>
        <taxon>Dialister</taxon>
    </lineage>
</organism>
<dbReference type="InterPro" id="IPR006143">
    <property type="entry name" value="RND_pump_MFP"/>
</dbReference>
<comment type="caution">
    <text evidence="4">The sequence shown here is derived from an EMBL/GenBank/DDBJ whole genome shotgun (WGS) entry which is preliminary data.</text>
</comment>
<dbReference type="GO" id="GO:1990281">
    <property type="term" value="C:efflux pump complex"/>
    <property type="evidence" value="ECO:0007669"/>
    <property type="project" value="TreeGrafter"/>
</dbReference>